<dbReference type="PROSITE" id="PS00113">
    <property type="entry name" value="ADENYLATE_KINASE"/>
    <property type="match status" value="1"/>
</dbReference>
<dbReference type="FunFam" id="3.40.50.300:FF:000106">
    <property type="entry name" value="Adenylate kinase mitochondrial"/>
    <property type="match status" value="1"/>
</dbReference>
<dbReference type="NCBIfam" id="NF001381">
    <property type="entry name" value="PRK00279.1-3"/>
    <property type="match status" value="1"/>
</dbReference>
<evidence type="ECO:0000256" key="1">
    <source>
        <dbReference type="ARBA" id="ARBA00022679"/>
    </source>
</evidence>
<proteinExistence type="inferred from homology"/>
<evidence type="ECO:0000313" key="8">
    <source>
        <dbReference type="EMBL" id="CAB4991802.1"/>
    </source>
</evidence>
<dbReference type="Pfam" id="PF00406">
    <property type="entry name" value="ADK"/>
    <property type="match status" value="1"/>
</dbReference>
<dbReference type="InterPro" id="IPR027417">
    <property type="entry name" value="P-loop_NTPase"/>
</dbReference>
<dbReference type="InterPro" id="IPR007862">
    <property type="entry name" value="Adenylate_kinase_lid-dom"/>
</dbReference>
<gene>
    <name evidence="5" type="ORF">UFOPK2242_01001</name>
    <name evidence="6" type="ORF">UFOPK2925_01011</name>
    <name evidence="7" type="ORF">UFOPK3317_00099</name>
    <name evidence="8" type="ORF">UFOPK3974_00964</name>
</gene>
<dbReference type="InterPro" id="IPR000850">
    <property type="entry name" value="Adenylat/UMP-CMP_kin"/>
</dbReference>
<dbReference type="CDD" id="cd01428">
    <property type="entry name" value="ADK"/>
    <property type="match status" value="1"/>
</dbReference>
<dbReference type="GO" id="GO:0005524">
    <property type="term" value="F:ATP binding"/>
    <property type="evidence" value="ECO:0007669"/>
    <property type="project" value="InterPro"/>
</dbReference>
<dbReference type="EMBL" id="CAFBLK010000008">
    <property type="protein sequence ID" value="CAB4855871.1"/>
    <property type="molecule type" value="Genomic_DNA"/>
</dbReference>
<dbReference type="EMBL" id="CAEZZU010000151">
    <property type="protein sequence ID" value="CAB4783761.1"/>
    <property type="molecule type" value="Genomic_DNA"/>
</dbReference>
<protein>
    <submittedName>
        <fullName evidence="7">Unannotated protein</fullName>
    </submittedName>
</protein>
<accession>A0A6J7CEB4</accession>
<feature type="domain" description="Adenylate kinase active site lid" evidence="4">
    <location>
        <begin position="132"/>
        <end position="166"/>
    </location>
</feature>
<dbReference type="NCBIfam" id="NF011100">
    <property type="entry name" value="PRK14527.1"/>
    <property type="match status" value="1"/>
</dbReference>
<dbReference type="GO" id="GO:0004017">
    <property type="term" value="F:AMP kinase activity"/>
    <property type="evidence" value="ECO:0007669"/>
    <property type="project" value="InterPro"/>
</dbReference>
<dbReference type="PRINTS" id="PR00094">
    <property type="entry name" value="ADENYLTKNASE"/>
</dbReference>
<dbReference type="Gene3D" id="3.40.50.300">
    <property type="entry name" value="P-loop containing nucleotide triphosphate hydrolases"/>
    <property type="match status" value="1"/>
</dbReference>
<evidence type="ECO:0000313" key="7">
    <source>
        <dbReference type="EMBL" id="CAB4855871.1"/>
    </source>
</evidence>
<evidence type="ECO:0000313" key="5">
    <source>
        <dbReference type="EMBL" id="CAB4661553.1"/>
    </source>
</evidence>
<reference evidence="7" key="1">
    <citation type="submission" date="2020-05" db="EMBL/GenBank/DDBJ databases">
        <authorList>
            <person name="Chiriac C."/>
            <person name="Salcher M."/>
            <person name="Ghai R."/>
            <person name="Kavagutti S V."/>
        </authorList>
    </citation>
    <scope>NUCLEOTIDE SEQUENCE</scope>
</reference>
<sequence>MTSGIRLILLGKQGAGKGTQAVRIAQHYSVAHLSTGDLFRAAARGGAPAGLEAIAYMDRGELVPDDLVLRVVREQMLDGGLMDSGFVLDGFPRTLVQASALEEELASSGRPLDVAIDLEVPTEIVLDRIAGRRVCDDCGTTYHLTMPPKINGVCDVCGGTVSQRDDDTEVAVMRRLELYETATMPILDFYRDLDRLDEIDGLGTGDEVFARIVSAIDARLKTAN</sequence>
<dbReference type="InterPro" id="IPR033690">
    <property type="entry name" value="Adenylat_kinase_CS"/>
</dbReference>
<dbReference type="InterPro" id="IPR006259">
    <property type="entry name" value="Adenyl_kin_sub"/>
</dbReference>
<dbReference type="PANTHER" id="PTHR23359">
    <property type="entry name" value="NUCLEOTIDE KINASE"/>
    <property type="match status" value="1"/>
</dbReference>
<dbReference type="SUPFAM" id="SSF52540">
    <property type="entry name" value="P-loop containing nucleoside triphosphate hydrolases"/>
    <property type="match status" value="1"/>
</dbReference>
<keyword evidence="2" id="KW-0547">Nucleotide-binding</keyword>
<dbReference type="AlphaFoldDB" id="A0A6J7CEB4"/>
<dbReference type="NCBIfam" id="NF001380">
    <property type="entry name" value="PRK00279.1-2"/>
    <property type="match status" value="1"/>
</dbReference>
<name>A0A6J7CEB4_9ZZZZ</name>
<dbReference type="NCBIfam" id="TIGR01351">
    <property type="entry name" value="adk"/>
    <property type="match status" value="1"/>
</dbReference>
<keyword evidence="1" id="KW-0808">Transferase</keyword>
<keyword evidence="3" id="KW-0418">Kinase</keyword>
<evidence type="ECO:0000313" key="6">
    <source>
        <dbReference type="EMBL" id="CAB4783761.1"/>
    </source>
</evidence>
<evidence type="ECO:0000256" key="2">
    <source>
        <dbReference type="ARBA" id="ARBA00022741"/>
    </source>
</evidence>
<evidence type="ECO:0000259" key="4">
    <source>
        <dbReference type="Pfam" id="PF05191"/>
    </source>
</evidence>
<dbReference type="EMBL" id="CAEZWM010000124">
    <property type="protein sequence ID" value="CAB4661553.1"/>
    <property type="molecule type" value="Genomic_DNA"/>
</dbReference>
<dbReference type="HAMAP" id="MF_00235">
    <property type="entry name" value="Adenylate_kinase_Adk"/>
    <property type="match status" value="1"/>
</dbReference>
<evidence type="ECO:0000256" key="3">
    <source>
        <dbReference type="ARBA" id="ARBA00022777"/>
    </source>
</evidence>
<dbReference type="Pfam" id="PF05191">
    <property type="entry name" value="ADK_lid"/>
    <property type="match status" value="1"/>
</dbReference>
<dbReference type="EMBL" id="CAFBOR010000132">
    <property type="protein sequence ID" value="CAB4991802.1"/>
    <property type="molecule type" value="Genomic_DNA"/>
</dbReference>
<organism evidence="7">
    <name type="scientific">freshwater metagenome</name>
    <dbReference type="NCBI Taxonomy" id="449393"/>
    <lineage>
        <taxon>unclassified sequences</taxon>
        <taxon>metagenomes</taxon>
        <taxon>ecological metagenomes</taxon>
    </lineage>
</organism>